<proteinExistence type="predicted"/>
<feature type="transmembrane region" description="Helical" evidence="1">
    <location>
        <begin position="59"/>
        <end position="78"/>
    </location>
</feature>
<dbReference type="SUPFAM" id="SSF81343">
    <property type="entry name" value="Fumarate reductase respiratory complex transmembrane subunits"/>
    <property type="match status" value="1"/>
</dbReference>
<dbReference type="Proteomes" id="UP000198992">
    <property type="component" value="Unassembled WGS sequence"/>
</dbReference>
<feature type="transmembrane region" description="Helical" evidence="1">
    <location>
        <begin position="164"/>
        <end position="189"/>
    </location>
</feature>
<evidence type="ECO:0000313" key="3">
    <source>
        <dbReference type="Proteomes" id="UP000198992"/>
    </source>
</evidence>
<feature type="transmembrane region" description="Helical" evidence="1">
    <location>
        <begin position="27"/>
        <end position="47"/>
    </location>
</feature>
<reference evidence="2 3" key="1">
    <citation type="submission" date="2016-10" db="EMBL/GenBank/DDBJ databases">
        <authorList>
            <person name="de Groot N.N."/>
        </authorList>
    </citation>
    <scope>NUCLEOTIDE SEQUENCE [LARGE SCALE GENOMIC DNA]</scope>
    <source>
        <strain evidence="2 3">MT12</strain>
    </source>
</reference>
<accession>A0A1H5CB31</accession>
<sequence>MSAFEQGRVRPGDDGLANAAAEKLRSMIPVAGAIAYPFLLDGFHLAVSPADGPISFGRLALAALLLLAATAAPLLSLACACWMTKSAPSSFELRARRLAYISIGTPPLFVLTGVGLGLLHIHFSDELVWVAGWLAACLYVLLAGKQERPATSAPIAPSIAGWRVTHGIAAAVILLYVAFHLTNHLLGLLGPEVHGAVMKMGRTVYRSSVVEPVLVALMLFQVVVGVRLAWRRSSRPADAFRVFQIGSGVYLAAFIVTHLNSAFVSARAVHHIDTNWDWASGAPTGLIHDAWSIRLVPHYALGVFFALAHLASGLRGVLIAHGMATAVANRIWATGLAAGALIAIAIMSGLCGARI</sequence>
<keyword evidence="1" id="KW-0472">Membrane</keyword>
<dbReference type="Gene3D" id="1.20.1300.10">
    <property type="entry name" value="Fumarate reductase/succinate dehydrogenase, transmembrane subunit"/>
    <property type="match status" value="1"/>
</dbReference>
<feature type="transmembrane region" description="Helical" evidence="1">
    <location>
        <begin position="98"/>
        <end position="121"/>
    </location>
</feature>
<feature type="transmembrane region" description="Helical" evidence="1">
    <location>
        <begin position="331"/>
        <end position="350"/>
    </location>
</feature>
<name>A0A1H5CB31_9BRAD</name>
<dbReference type="EMBL" id="FNTH01000001">
    <property type="protein sequence ID" value="SED63691.1"/>
    <property type="molecule type" value="Genomic_DNA"/>
</dbReference>
<evidence type="ECO:0000256" key="1">
    <source>
        <dbReference type="SAM" id="Phobius"/>
    </source>
</evidence>
<dbReference type="AlphaFoldDB" id="A0A1H5CB31"/>
<dbReference type="InterPro" id="IPR034804">
    <property type="entry name" value="SQR/QFR_C/D"/>
</dbReference>
<keyword evidence="1" id="KW-1133">Transmembrane helix</keyword>
<feature type="transmembrane region" description="Helical" evidence="1">
    <location>
        <begin position="242"/>
        <end position="259"/>
    </location>
</feature>
<protein>
    <submittedName>
        <fullName evidence="2">Uncharacterized protein</fullName>
    </submittedName>
</protein>
<keyword evidence="1" id="KW-0812">Transmembrane</keyword>
<gene>
    <name evidence="2" type="ORF">SAMN05444164_5316</name>
</gene>
<feature type="transmembrane region" description="Helical" evidence="1">
    <location>
        <begin position="299"/>
        <end position="319"/>
    </location>
</feature>
<dbReference type="GO" id="GO:0016020">
    <property type="term" value="C:membrane"/>
    <property type="evidence" value="ECO:0007669"/>
    <property type="project" value="InterPro"/>
</dbReference>
<evidence type="ECO:0000313" key="2">
    <source>
        <dbReference type="EMBL" id="SED63691.1"/>
    </source>
</evidence>
<feature type="transmembrane region" description="Helical" evidence="1">
    <location>
        <begin position="209"/>
        <end position="230"/>
    </location>
</feature>
<dbReference type="RefSeq" id="WP_244549719.1">
    <property type="nucleotide sequence ID" value="NZ_FNTH01000001.1"/>
</dbReference>
<organism evidence="2 3">
    <name type="scientific">Bradyrhizobium erythrophlei</name>
    <dbReference type="NCBI Taxonomy" id="1437360"/>
    <lineage>
        <taxon>Bacteria</taxon>
        <taxon>Pseudomonadati</taxon>
        <taxon>Pseudomonadota</taxon>
        <taxon>Alphaproteobacteria</taxon>
        <taxon>Hyphomicrobiales</taxon>
        <taxon>Nitrobacteraceae</taxon>
        <taxon>Bradyrhizobium</taxon>
    </lineage>
</organism>
<feature type="transmembrane region" description="Helical" evidence="1">
    <location>
        <begin position="127"/>
        <end position="144"/>
    </location>
</feature>